<dbReference type="AlphaFoldDB" id="A0A443K664"/>
<comment type="caution">
    <text evidence="2">The sequence shown here is derived from an EMBL/GenBank/DDBJ whole genome shotgun (WGS) entry which is preliminary data.</text>
</comment>
<keyword evidence="1" id="KW-1133">Transmembrane helix</keyword>
<gene>
    <name evidence="2" type="ORF">D2T31_14610</name>
</gene>
<evidence type="ECO:0000256" key="1">
    <source>
        <dbReference type="SAM" id="Phobius"/>
    </source>
</evidence>
<dbReference type="Proteomes" id="UP000285295">
    <property type="component" value="Unassembled WGS sequence"/>
</dbReference>
<accession>A0A443K664</accession>
<evidence type="ECO:0000313" key="3">
    <source>
        <dbReference type="Proteomes" id="UP000285295"/>
    </source>
</evidence>
<organism evidence="2 3">
    <name type="scientific">Paenirhodobacter populi</name>
    <dbReference type="NCBI Taxonomy" id="2306993"/>
    <lineage>
        <taxon>Bacteria</taxon>
        <taxon>Pseudomonadati</taxon>
        <taxon>Pseudomonadota</taxon>
        <taxon>Alphaproteobacteria</taxon>
        <taxon>Rhodobacterales</taxon>
        <taxon>Rhodobacter group</taxon>
        <taxon>Paenirhodobacter</taxon>
    </lineage>
</organism>
<name>A0A443K664_9RHOB</name>
<dbReference type="EMBL" id="SAUX01000016">
    <property type="protein sequence ID" value="RWR28267.1"/>
    <property type="molecule type" value="Genomic_DNA"/>
</dbReference>
<keyword evidence="1" id="KW-0472">Membrane</keyword>
<reference evidence="2 3" key="2">
    <citation type="submission" date="2019-01" db="EMBL/GenBank/DDBJ databases">
        <authorList>
            <person name="Li Y."/>
        </authorList>
    </citation>
    <scope>NUCLEOTIDE SEQUENCE [LARGE SCALE GENOMIC DNA]</scope>
    <source>
        <strain evidence="2 3">D19-10-3-21</strain>
    </source>
</reference>
<proteinExistence type="predicted"/>
<sequence length="135" mass="13698">MIAGPVPFADHGKFIAPAGRIMRALRMMNALVRSLQSALGLMGVLALFLAMLLPREAVAAKVAFALAPAAGIASAALPAGPMGDAPDGLATIPPTASVPPAPCDRITRAGWTAAGALPPQADWLRPASRASPERS</sequence>
<dbReference type="RefSeq" id="WP_128237905.1">
    <property type="nucleotide sequence ID" value="NZ_SAUX01000016.1"/>
</dbReference>
<reference evidence="2 3" key="1">
    <citation type="submission" date="2019-01" db="EMBL/GenBank/DDBJ databases">
        <title>Sinorhodobacter populi sp. nov. isolated from the symptomatic bark tissue of Populus euramericana canker.</title>
        <authorList>
            <person name="Xu G."/>
        </authorList>
    </citation>
    <scope>NUCLEOTIDE SEQUENCE [LARGE SCALE GENOMIC DNA]</scope>
    <source>
        <strain evidence="2 3">D19-10-3-21</strain>
    </source>
</reference>
<evidence type="ECO:0000313" key="2">
    <source>
        <dbReference type="EMBL" id="RWR28267.1"/>
    </source>
</evidence>
<protein>
    <submittedName>
        <fullName evidence="2">Uncharacterized protein</fullName>
    </submittedName>
</protein>
<feature type="transmembrane region" description="Helical" evidence="1">
    <location>
        <begin position="30"/>
        <end position="52"/>
    </location>
</feature>
<keyword evidence="1" id="KW-0812">Transmembrane</keyword>